<dbReference type="PANTHER" id="PTHR30005:SF0">
    <property type="entry name" value="RETROGRADE REGULATION PROTEIN 2"/>
    <property type="match status" value="1"/>
</dbReference>
<organism evidence="2">
    <name type="scientific">marine metagenome</name>
    <dbReference type="NCBI Taxonomy" id="408172"/>
    <lineage>
        <taxon>unclassified sequences</taxon>
        <taxon>metagenomes</taxon>
        <taxon>ecological metagenomes</taxon>
    </lineage>
</organism>
<dbReference type="SUPFAM" id="SSF53067">
    <property type="entry name" value="Actin-like ATPase domain"/>
    <property type="match status" value="2"/>
</dbReference>
<dbReference type="GO" id="GO:0016462">
    <property type="term" value="F:pyrophosphatase activity"/>
    <property type="evidence" value="ECO:0007669"/>
    <property type="project" value="TreeGrafter"/>
</dbReference>
<dbReference type="InterPro" id="IPR050273">
    <property type="entry name" value="GppA/Ppx_hydrolase"/>
</dbReference>
<dbReference type="EMBL" id="UINC01025204">
    <property type="protein sequence ID" value="SVB00349.1"/>
    <property type="molecule type" value="Genomic_DNA"/>
</dbReference>
<dbReference type="Gene3D" id="3.30.420.150">
    <property type="entry name" value="Exopolyphosphatase. Domain 2"/>
    <property type="match status" value="1"/>
</dbReference>
<name>A0A382AG59_9ZZZZ</name>
<dbReference type="InterPro" id="IPR003695">
    <property type="entry name" value="Ppx_GppA_N"/>
</dbReference>
<dbReference type="PANTHER" id="PTHR30005">
    <property type="entry name" value="EXOPOLYPHOSPHATASE"/>
    <property type="match status" value="1"/>
</dbReference>
<protein>
    <recommendedName>
        <fullName evidence="1">Ppx/GppA phosphatase N-terminal domain-containing protein</fullName>
    </recommendedName>
</protein>
<dbReference type="InterPro" id="IPR043129">
    <property type="entry name" value="ATPase_NBD"/>
</dbReference>
<proteinExistence type="predicted"/>
<gene>
    <name evidence="2" type="ORF">METZ01_LOCUS153203</name>
</gene>
<evidence type="ECO:0000313" key="2">
    <source>
        <dbReference type="EMBL" id="SVB00349.1"/>
    </source>
</evidence>
<dbReference type="Gene3D" id="3.30.420.40">
    <property type="match status" value="1"/>
</dbReference>
<dbReference type="AlphaFoldDB" id="A0A382AG59"/>
<reference evidence="2" key="1">
    <citation type="submission" date="2018-05" db="EMBL/GenBank/DDBJ databases">
        <authorList>
            <person name="Lanie J.A."/>
            <person name="Ng W.-L."/>
            <person name="Kazmierczak K.M."/>
            <person name="Andrzejewski T.M."/>
            <person name="Davidsen T.M."/>
            <person name="Wayne K.J."/>
            <person name="Tettelin H."/>
            <person name="Glass J.I."/>
            <person name="Rusch D."/>
            <person name="Podicherti R."/>
            <person name="Tsui H.-C.T."/>
            <person name="Winkler M.E."/>
        </authorList>
    </citation>
    <scope>NUCLEOTIDE SEQUENCE</scope>
</reference>
<sequence length="185" mass="19604">MMESATPFDLLPLEGCLDPGEDSYRIGIIDIGSNTVRMVVYDAPTRLPVPIFNERAICALGKGIDITGLLDPVGKELAFEALLRFCGLANEMKVGQFRILATAAVRDAKDGAAFAKEVEKRFGYAVKILSGKEEAHLGARGILGGQPNADGLFGDIGGGSLDLVLLNTGKFGDSDTLPLGHLRIT</sequence>
<accession>A0A382AG59</accession>
<evidence type="ECO:0000259" key="1">
    <source>
        <dbReference type="Pfam" id="PF02541"/>
    </source>
</evidence>
<dbReference type="Pfam" id="PF02541">
    <property type="entry name" value="Ppx-GppA"/>
    <property type="match status" value="1"/>
</dbReference>
<feature type="domain" description="Ppx/GppA phosphatase N-terminal" evidence="1">
    <location>
        <begin position="42"/>
        <end position="185"/>
    </location>
</feature>
<feature type="non-terminal residue" evidence="2">
    <location>
        <position position="185"/>
    </location>
</feature>